<dbReference type="SUPFAM" id="SSF81296">
    <property type="entry name" value="E set domains"/>
    <property type="match status" value="1"/>
</dbReference>
<evidence type="ECO:0000313" key="11">
    <source>
        <dbReference type="EMBL" id="SUQ24699.1"/>
    </source>
</evidence>
<keyword evidence="3 6" id="KW-0119">Carbohydrate metabolism</keyword>
<dbReference type="SUPFAM" id="SSF48208">
    <property type="entry name" value="Six-hairpin glycosidases"/>
    <property type="match status" value="1"/>
</dbReference>
<dbReference type="Pfam" id="PF02927">
    <property type="entry name" value="CelD_N"/>
    <property type="match status" value="1"/>
</dbReference>
<evidence type="ECO:0000256" key="7">
    <source>
        <dbReference type="PROSITE-ProRule" id="PRU10060"/>
    </source>
</evidence>
<feature type="active site" evidence="6">
    <location>
        <position position="495"/>
    </location>
</feature>
<evidence type="ECO:0000313" key="12">
    <source>
        <dbReference type="Proteomes" id="UP000255423"/>
    </source>
</evidence>
<name>A0A380S655_FIBSU</name>
<feature type="domain" description="Glycoside hydrolase family 9" evidence="9">
    <location>
        <begin position="105"/>
        <end position="569"/>
    </location>
</feature>
<dbReference type="InterPro" id="IPR008928">
    <property type="entry name" value="6-hairpin_glycosidase_sf"/>
</dbReference>
<evidence type="ECO:0000256" key="6">
    <source>
        <dbReference type="PROSITE-ProRule" id="PRU10059"/>
    </source>
</evidence>
<keyword evidence="5 6" id="KW-0624">Polysaccharide degradation</keyword>
<evidence type="ECO:0000259" key="9">
    <source>
        <dbReference type="Pfam" id="PF00759"/>
    </source>
</evidence>
<dbReference type="PROSITE" id="PS00698">
    <property type="entry name" value="GH9_3"/>
    <property type="match status" value="1"/>
</dbReference>
<feature type="chain" id="PRO_5016485077" description="Endoglucanase" evidence="8">
    <location>
        <begin position="18"/>
        <end position="586"/>
    </location>
</feature>
<dbReference type="GO" id="GO:0008810">
    <property type="term" value="F:cellulase activity"/>
    <property type="evidence" value="ECO:0007669"/>
    <property type="project" value="UniProtKB-EC"/>
</dbReference>
<dbReference type="GO" id="GO:0030245">
    <property type="term" value="P:cellulose catabolic process"/>
    <property type="evidence" value="ECO:0007669"/>
    <property type="project" value="UniProtKB-KW"/>
</dbReference>
<comment type="similarity">
    <text evidence="1 6 8">Belongs to the glycosyl hydrolase 9 (cellulase E) family.</text>
</comment>
<keyword evidence="8" id="KW-0136">Cellulose degradation</keyword>
<keyword evidence="2 6" id="KW-0378">Hydrolase</keyword>
<protein>
    <recommendedName>
        <fullName evidence="8">Endoglucanase</fullName>
        <ecNumber evidence="8">3.2.1.4</ecNumber>
    </recommendedName>
</protein>
<evidence type="ECO:0000259" key="10">
    <source>
        <dbReference type="Pfam" id="PF02927"/>
    </source>
</evidence>
<dbReference type="InterPro" id="IPR004197">
    <property type="entry name" value="Cellulase_Ig-like"/>
</dbReference>
<accession>A0A380S655</accession>
<evidence type="ECO:0000256" key="4">
    <source>
        <dbReference type="ARBA" id="ARBA00023295"/>
    </source>
</evidence>
<gene>
    <name evidence="11" type="ORF">SAMN05661053_2111</name>
</gene>
<evidence type="ECO:0000256" key="8">
    <source>
        <dbReference type="RuleBase" id="RU361166"/>
    </source>
</evidence>
<organism evidence="11 12">
    <name type="scientific">Fibrobacter succinogenes</name>
    <name type="common">Bacteroides succinogenes</name>
    <dbReference type="NCBI Taxonomy" id="833"/>
    <lineage>
        <taxon>Bacteria</taxon>
        <taxon>Pseudomonadati</taxon>
        <taxon>Fibrobacterota</taxon>
        <taxon>Fibrobacteria</taxon>
        <taxon>Fibrobacterales</taxon>
        <taxon>Fibrobacteraceae</taxon>
        <taxon>Fibrobacter</taxon>
    </lineage>
</organism>
<evidence type="ECO:0000256" key="5">
    <source>
        <dbReference type="ARBA" id="ARBA00023326"/>
    </source>
</evidence>
<dbReference type="PROSITE" id="PS00592">
    <property type="entry name" value="GH9_2"/>
    <property type="match status" value="1"/>
</dbReference>
<dbReference type="Pfam" id="PF00759">
    <property type="entry name" value="Glyco_hydro_9"/>
    <property type="match status" value="1"/>
</dbReference>
<comment type="catalytic activity">
    <reaction evidence="8">
        <text>Endohydrolysis of (1-&gt;4)-beta-D-glucosidic linkages in cellulose, lichenin and cereal beta-D-glucans.</text>
        <dbReference type="EC" id="3.2.1.4"/>
    </reaction>
</comment>
<feature type="signal peptide" evidence="8">
    <location>
        <begin position="1"/>
        <end position="17"/>
    </location>
</feature>
<dbReference type="InterPro" id="IPR014756">
    <property type="entry name" value="Ig_E-set"/>
</dbReference>
<proteinExistence type="inferred from homology"/>
<dbReference type="Gene3D" id="2.60.40.10">
    <property type="entry name" value="Immunoglobulins"/>
    <property type="match status" value="1"/>
</dbReference>
<keyword evidence="8" id="KW-0732">Signal</keyword>
<dbReference type="CDD" id="cd02850">
    <property type="entry name" value="E_set_Cellulase_N"/>
    <property type="match status" value="1"/>
</dbReference>
<sequence>MRKHLFAALAFAVPTFAIPLVNQLGFAPESEKTVVIPGNDANPLEVRDMAGNTVLTLEAPMVYDWDYSGEEVQTYDISSIKKPGTYRLYRDGYIGNPVVIGEHVYEDLTKAALKWFYFQRAGMALDTRYAGKWARAAGHIDDSVTVYGTDLPTATVVAQSKGKPAPKKADPKIIKSQRGWYDAGDYGKYIVNSGITVFTLLELYEHFPAFMDTLQWNIPREFPKMPALLEEIRWNLDWMLSMQDKDGGVYHKLTSLKFGSSTMPEIDGAKRYAIEKSLTATLDFAAVMAQASRVYAPFDKAFADRMLKASGAAYYWAKHNPKALYKQPSDVQTGDYTYGGEDGKDEFAFAATELFRATKKKNYLNDLSAYKIRSDGPWWGDVNMLAVYHVALDSADFGAKLGGAARKALLAAANELRAVGDTSAYRLPALPSSWNWGSNSAMANNGIVLLHAYYVTGDRSYLDGAQQCLDYLLGKNPIEMTYVTGFGYRSPRFPHHRVSESDFVDDPVPGMLVGGPHLGKQDINLDGKELWKCPNYAIADKPALAYIDNRCSYATNEVAINWNAPLAYLAGALQAIYLGHANAVVK</sequence>
<dbReference type="InterPro" id="IPR012341">
    <property type="entry name" value="6hp_glycosidase-like_sf"/>
</dbReference>
<dbReference type="EMBL" id="UHJL01000003">
    <property type="protein sequence ID" value="SUQ24699.1"/>
    <property type="molecule type" value="Genomic_DNA"/>
</dbReference>
<evidence type="ECO:0000256" key="1">
    <source>
        <dbReference type="ARBA" id="ARBA00007072"/>
    </source>
</evidence>
<reference evidence="11 12" key="1">
    <citation type="submission" date="2017-08" db="EMBL/GenBank/DDBJ databases">
        <authorList>
            <person name="de Groot N.N."/>
        </authorList>
    </citation>
    <scope>NUCLEOTIDE SEQUENCE [LARGE SCALE GENOMIC DNA]</scope>
    <source>
        <strain evidence="11 12">HM2</strain>
    </source>
</reference>
<dbReference type="EC" id="3.2.1.4" evidence="8"/>
<feature type="active site" evidence="7">
    <location>
        <position position="557"/>
    </location>
</feature>
<dbReference type="Proteomes" id="UP000255423">
    <property type="component" value="Unassembled WGS sequence"/>
</dbReference>
<dbReference type="InterPro" id="IPR033126">
    <property type="entry name" value="Glyco_hydro_9_Asp/Glu_AS"/>
</dbReference>
<feature type="domain" description="Cellulase Ig-like" evidence="10">
    <location>
        <begin position="21"/>
        <end position="92"/>
    </location>
</feature>
<dbReference type="InterPro" id="IPR013783">
    <property type="entry name" value="Ig-like_fold"/>
</dbReference>
<dbReference type="InterPro" id="IPR018221">
    <property type="entry name" value="Glyco_hydro_9_His_AS"/>
</dbReference>
<dbReference type="Gene3D" id="1.50.10.10">
    <property type="match status" value="1"/>
</dbReference>
<dbReference type="AlphaFoldDB" id="A0A380S655"/>
<feature type="active site" evidence="7">
    <location>
        <position position="548"/>
    </location>
</feature>
<dbReference type="RefSeq" id="WP_109573121.1">
    <property type="nucleotide sequence ID" value="NZ_UHJL01000003.1"/>
</dbReference>
<evidence type="ECO:0000256" key="3">
    <source>
        <dbReference type="ARBA" id="ARBA00023277"/>
    </source>
</evidence>
<evidence type="ECO:0000256" key="2">
    <source>
        <dbReference type="ARBA" id="ARBA00022801"/>
    </source>
</evidence>
<dbReference type="InterPro" id="IPR001701">
    <property type="entry name" value="Glyco_hydro_9"/>
</dbReference>
<keyword evidence="4 6" id="KW-0326">Glycosidase</keyword>
<dbReference type="PANTHER" id="PTHR22298">
    <property type="entry name" value="ENDO-1,4-BETA-GLUCANASE"/>
    <property type="match status" value="1"/>
</dbReference>